<proteinExistence type="predicted"/>
<dbReference type="Proteomes" id="UP000812844">
    <property type="component" value="Unassembled WGS sequence"/>
</dbReference>
<dbReference type="EMBL" id="JAHBBD010000008">
    <property type="protein sequence ID" value="MBW3082733.1"/>
    <property type="molecule type" value="Genomic_DNA"/>
</dbReference>
<gene>
    <name evidence="2" type="ORF">KIH73_04975</name>
</gene>
<evidence type="ECO:0000313" key="3">
    <source>
        <dbReference type="Proteomes" id="UP000812844"/>
    </source>
</evidence>
<reference evidence="2 3" key="1">
    <citation type="submission" date="2021-05" db="EMBL/GenBank/DDBJ databases">
        <title>Phylogenetic classification of ten novel species belonging to the genus Bifidobacterium comprising B. colchicus sp. nov., B. abeli sp. nov., B. bicoloris sp. nov., B. guerezis sp. nov., B. rosaliae sp. nov., B. santillanensis sp. nov., B. argentati sp. nov., B. amazzoni sp. nov., B. pluviali sp. nov., and B. pinnaculum sp. nov.</title>
        <authorList>
            <person name="Lugli G.A."/>
            <person name="Ruiz Garcia L."/>
            <person name="Margolles A."/>
            <person name="Ventura M."/>
        </authorList>
    </citation>
    <scope>NUCLEOTIDE SEQUENCE [LARGE SCALE GENOMIC DNA]</scope>
    <source>
        <strain evidence="2 3">6T3</strain>
    </source>
</reference>
<evidence type="ECO:0000313" key="2">
    <source>
        <dbReference type="EMBL" id="MBW3082733.1"/>
    </source>
</evidence>
<organism evidence="2 3">
    <name type="scientific">Bifidobacterium phasiani</name>
    <dbReference type="NCBI Taxonomy" id="2834431"/>
    <lineage>
        <taxon>Bacteria</taxon>
        <taxon>Bacillati</taxon>
        <taxon>Actinomycetota</taxon>
        <taxon>Actinomycetes</taxon>
        <taxon>Bifidobacteriales</taxon>
        <taxon>Bifidobacteriaceae</taxon>
        <taxon>Bifidobacterium</taxon>
    </lineage>
</organism>
<name>A0ABS6W8A1_9BIFI</name>
<feature type="domain" description="DUF2087" evidence="1">
    <location>
        <begin position="88"/>
        <end position="160"/>
    </location>
</feature>
<evidence type="ECO:0000259" key="1">
    <source>
        <dbReference type="Pfam" id="PF09860"/>
    </source>
</evidence>
<accession>A0ABS6W8A1</accession>
<protein>
    <submittedName>
        <fullName evidence="2">DUF2087 domain-containing protein</fullName>
    </submittedName>
</protein>
<comment type="caution">
    <text evidence="2">The sequence shown here is derived from an EMBL/GenBank/DDBJ whole genome shotgun (WGS) entry which is preliminary data.</text>
</comment>
<sequence>MSTSNDIQRTLRECRMLLGVLRTPKLRERLAAVLQARSDEERAAAMQGPLSRLSWLDARDGFSVDGLGQAMDKLGDLMGESGILGMRRIAAMPQNEPERIALLRRVYARVFDNTGPRRWLTEPELNARLAMLVDNVAETRRYGIDYGIVERADDGARYWLATA</sequence>
<dbReference type="Pfam" id="PF09860">
    <property type="entry name" value="DUF2087"/>
    <property type="match status" value="1"/>
</dbReference>
<dbReference type="RefSeq" id="WP_219081179.1">
    <property type="nucleotide sequence ID" value="NZ_JAHBBD010000008.1"/>
</dbReference>
<keyword evidence="3" id="KW-1185">Reference proteome</keyword>
<dbReference type="InterPro" id="IPR018656">
    <property type="entry name" value="DUF2087"/>
</dbReference>